<sequence length="208" mass="24080">MDAEHIMHSIMGRTPKILGSEKYSEFAIFVPLIEVDGETHILFEVRSFNMRRQPGEICFPGGKIDRVDRDAEGAALRETSEELGIDRKMISAVQPLDYLVSPFGTIIYPFAGILNVDVKDLDPNKAEVEEIFTSPLRELQMKEPELYNIEFKMEPEKGFPYENIPGGENYNFQARNMKEHFYYYEDKVIWGLTARILHHFIELISDNK</sequence>
<evidence type="ECO:0000313" key="9">
    <source>
        <dbReference type="Proteomes" id="UP000181997"/>
    </source>
</evidence>
<dbReference type="InterPro" id="IPR000086">
    <property type="entry name" value="NUDIX_hydrolase_dom"/>
</dbReference>
<organism evidence="8 9">
    <name type="scientific">[Bacillus] enclensis</name>
    <dbReference type="NCBI Taxonomy" id="1402860"/>
    <lineage>
        <taxon>Bacteria</taxon>
        <taxon>Bacillati</taxon>
        <taxon>Bacillota</taxon>
        <taxon>Bacilli</taxon>
        <taxon>Bacillales</taxon>
        <taxon>Bacillaceae</taxon>
        <taxon>Rossellomorea</taxon>
    </lineage>
</organism>
<dbReference type="GO" id="GO:0046872">
    <property type="term" value="F:metal ion binding"/>
    <property type="evidence" value="ECO:0007669"/>
    <property type="project" value="UniProtKB-KW"/>
</dbReference>
<dbReference type="PANTHER" id="PTHR12992">
    <property type="entry name" value="NUDIX HYDROLASE"/>
    <property type="match status" value="1"/>
</dbReference>
<dbReference type="AlphaFoldDB" id="A0A0V8HL52"/>
<gene>
    <name evidence="8" type="ORF">GA0061094_0686</name>
</gene>
<dbReference type="InterPro" id="IPR015797">
    <property type="entry name" value="NUDIX_hydrolase-like_dom_sf"/>
</dbReference>
<evidence type="ECO:0000256" key="3">
    <source>
        <dbReference type="ARBA" id="ARBA00022723"/>
    </source>
</evidence>
<feature type="domain" description="Nudix hydrolase" evidence="7">
    <location>
        <begin position="23"/>
        <end position="159"/>
    </location>
</feature>
<reference evidence="9" key="1">
    <citation type="submission" date="2016-08" db="EMBL/GenBank/DDBJ databases">
        <authorList>
            <person name="Varghese N."/>
            <person name="Submissions Spin"/>
        </authorList>
    </citation>
    <scope>NUCLEOTIDE SEQUENCE [LARGE SCALE GENOMIC DNA]</scope>
    <source>
        <strain evidence="9">SGD-1123</strain>
    </source>
</reference>
<evidence type="ECO:0000256" key="5">
    <source>
        <dbReference type="ARBA" id="ARBA00022842"/>
    </source>
</evidence>
<evidence type="ECO:0000256" key="4">
    <source>
        <dbReference type="ARBA" id="ARBA00022801"/>
    </source>
</evidence>
<evidence type="ECO:0000259" key="7">
    <source>
        <dbReference type="PROSITE" id="PS51462"/>
    </source>
</evidence>
<evidence type="ECO:0000256" key="6">
    <source>
        <dbReference type="ARBA" id="ARBA00023211"/>
    </source>
</evidence>
<dbReference type="Pfam" id="PF00293">
    <property type="entry name" value="NUDIX"/>
    <property type="match status" value="1"/>
</dbReference>
<proteinExistence type="predicted"/>
<dbReference type="CDD" id="cd03426">
    <property type="entry name" value="NUDIX_CoAse_Nudt7"/>
    <property type="match status" value="1"/>
</dbReference>
<evidence type="ECO:0000256" key="2">
    <source>
        <dbReference type="ARBA" id="ARBA00001946"/>
    </source>
</evidence>
<dbReference type="GO" id="GO:0010945">
    <property type="term" value="F:coenzyme A diphosphatase activity"/>
    <property type="evidence" value="ECO:0007669"/>
    <property type="project" value="InterPro"/>
</dbReference>
<keyword evidence="6" id="KW-0464">Manganese</keyword>
<keyword evidence="3" id="KW-0479">Metal-binding</keyword>
<name>A0A0V8HL52_9BACI</name>
<dbReference type="RefSeq" id="WP_058297527.1">
    <property type="nucleotide sequence ID" value="NZ_FMAU01000001.1"/>
</dbReference>
<evidence type="ECO:0000313" key="8">
    <source>
        <dbReference type="EMBL" id="SCB81437.1"/>
    </source>
</evidence>
<evidence type="ECO:0000256" key="1">
    <source>
        <dbReference type="ARBA" id="ARBA00001936"/>
    </source>
</evidence>
<dbReference type="Gene3D" id="3.90.79.10">
    <property type="entry name" value="Nucleoside Triphosphate Pyrophosphohydrolase"/>
    <property type="match status" value="1"/>
</dbReference>
<dbReference type="SUPFAM" id="SSF55811">
    <property type="entry name" value="Nudix"/>
    <property type="match status" value="1"/>
</dbReference>
<protein>
    <submittedName>
        <fullName evidence="8">NUDIX domain-containing protein</fullName>
    </submittedName>
</protein>
<dbReference type="PANTHER" id="PTHR12992:SF11">
    <property type="entry name" value="MITOCHONDRIAL COENZYME A DIPHOSPHATASE NUDT8"/>
    <property type="match status" value="1"/>
</dbReference>
<comment type="cofactor">
    <cofactor evidence="2">
        <name>Mg(2+)</name>
        <dbReference type="ChEBI" id="CHEBI:18420"/>
    </cofactor>
</comment>
<comment type="cofactor">
    <cofactor evidence="1">
        <name>Mn(2+)</name>
        <dbReference type="ChEBI" id="CHEBI:29035"/>
    </cofactor>
</comment>
<keyword evidence="9" id="KW-1185">Reference proteome</keyword>
<dbReference type="PROSITE" id="PS51462">
    <property type="entry name" value="NUDIX"/>
    <property type="match status" value="1"/>
</dbReference>
<dbReference type="Proteomes" id="UP000181997">
    <property type="component" value="Unassembled WGS sequence"/>
</dbReference>
<keyword evidence="5" id="KW-0460">Magnesium</keyword>
<dbReference type="OrthoDB" id="9802805at2"/>
<accession>A0A0V8HL52</accession>
<dbReference type="InterPro" id="IPR045121">
    <property type="entry name" value="CoAse"/>
</dbReference>
<keyword evidence="4" id="KW-0378">Hydrolase</keyword>
<dbReference type="EMBL" id="FMAU01000001">
    <property type="protein sequence ID" value="SCB81437.1"/>
    <property type="molecule type" value="Genomic_DNA"/>
</dbReference>